<feature type="transmembrane region" description="Helical" evidence="7">
    <location>
        <begin position="247"/>
        <end position="272"/>
    </location>
</feature>
<evidence type="ECO:0000313" key="12">
    <source>
        <dbReference type="Proteomes" id="UP000075799"/>
    </source>
</evidence>
<protein>
    <submittedName>
        <fullName evidence="10">NADH dehydrogenase</fullName>
    </submittedName>
</protein>
<accession>A0A150WWD7</accession>
<feature type="transmembrane region" description="Helical" evidence="7">
    <location>
        <begin position="278"/>
        <end position="300"/>
    </location>
</feature>
<dbReference type="InterPro" id="IPR010227">
    <property type="entry name" value="NADH_Q_OxRdtase_chainM/4"/>
</dbReference>
<dbReference type="GO" id="GO:0003954">
    <property type="term" value="F:NADH dehydrogenase activity"/>
    <property type="evidence" value="ECO:0007669"/>
    <property type="project" value="TreeGrafter"/>
</dbReference>
<dbReference type="PRINTS" id="PR01437">
    <property type="entry name" value="NUOXDRDTASE4"/>
</dbReference>
<feature type="transmembrane region" description="Helical" evidence="7">
    <location>
        <begin position="161"/>
        <end position="182"/>
    </location>
</feature>
<name>A0A150WWD7_BDEBC</name>
<dbReference type="PANTHER" id="PTHR43507:SF1">
    <property type="entry name" value="NADH-UBIQUINONE OXIDOREDUCTASE CHAIN 4"/>
    <property type="match status" value="1"/>
</dbReference>
<reference evidence="11 12" key="1">
    <citation type="submission" date="2016-03" db="EMBL/GenBank/DDBJ databases">
        <authorList>
            <person name="Ploux O."/>
        </authorList>
    </citation>
    <scope>NUCLEOTIDE SEQUENCE [LARGE SCALE GENOMIC DNA]</scope>
    <source>
        <strain evidence="10 11">BER2</strain>
        <strain evidence="9 12">EC13</strain>
    </source>
</reference>
<sequence length="517" mass="57853">MILSSIVFLPLLFALIVAVWPKSNTIRHLALGLSIVEFILSLALFRQFDPNSAGLQMVEKFMWIERFGIQYFMGIDGISLWLVLLTTFLTPIIILGSWTSITERVKGFHVAMFVLQTAMLGTFLAMDAIFFYVFWELSLVPMYFMVGIWGGARRIYATVKFFIYTFAGSVMMLVAIIYMMYLTQEATGTMSASLLDFYKLKIPFVGGTFFSLQTLLFFAFALAFAIKVPAFPVHTWLPDAHVEAPTPGSVILAGVMLKMGTYGFMRWVIPLFPEASEYWAWLFMLIGTVGIIYGALVAMVQPDVKKLVAYSSVSHMGYILVGLFAFNAYGMSGGLYQMLNHGISTGALFLLIGMIYERTHSREISKYGGLAGVLPLFTIFFFIITLSSIAVPLTNGFVGEFLILLGTFQAEPVFAYFAVSGVILGAVYMLWMFKRVFFGEKGELVKDEHHPLHDLNAREIAVLVPLVIMVFWMGLFPNHFLNYSKASIDYLVNNRSNYNLTIVEPGATSTQHAQGGN</sequence>
<feature type="transmembrane region" description="Helical" evidence="7">
    <location>
        <begin position="460"/>
        <end position="481"/>
    </location>
</feature>
<dbReference type="RefSeq" id="WP_063205722.1">
    <property type="nucleotide sequence ID" value="NZ_CP168967.1"/>
</dbReference>
<dbReference type="InterPro" id="IPR003918">
    <property type="entry name" value="NADH_UbQ_OxRdtase"/>
</dbReference>
<feature type="transmembrane region" description="Helical" evidence="7">
    <location>
        <begin position="335"/>
        <end position="356"/>
    </location>
</feature>
<dbReference type="Pfam" id="PF00361">
    <property type="entry name" value="Proton_antipo_M"/>
    <property type="match status" value="1"/>
</dbReference>
<dbReference type="GO" id="GO:0016020">
    <property type="term" value="C:membrane"/>
    <property type="evidence" value="ECO:0007669"/>
    <property type="project" value="UniProtKB-SubCell"/>
</dbReference>
<dbReference type="OrthoDB" id="5287861at2"/>
<dbReference type="NCBIfam" id="TIGR01972">
    <property type="entry name" value="NDH_I_M"/>
    <property type="match status" value="1"/>
</dbReference>
<keyword evidence="3 6" id="KW-0812">Transmembrane</keyword>
<dbReference type="GO" id="GO:0048039">
    <property type="term" value="F:ubiquinone binding"/>
    <property type="evidence" value="ECO:0007669"/>
    <property type="project" value="TreeGrafter"/>
</dbReference>
<evidence type="ECO:0000256" key="2">
    <source>
        <dbReference type="ARBA" id="ARBA00009025"/>
    </source>
</evidence>
<comment type="subcellular location">
    <subcellularLocation>
        <location evidence="1">Endomembrane system</location>
        <topology evidence="1">Multi-pass membrane protein</topology>
    </subcellularLocation>
    <subcellularLocation>
        <location evidence="6">Membrane</location>
        <topology evidence="6">Multi-pass membrane protein</topology>
    </subcellularLocation>
</comment>
<dbReference type="GO" id="GO:0008137">
    <property type="term" value="F:NADH dehydrogenase (ubiquinone) activity"/>
    <property type="evidence" value="ECO:0007669"/>
    <property type="project" value="InterPro"/>
</dbReference>
<dbReference type="AlphaFoldDB" id="A0A150WWD7"/>
<feature type="transmembrane region" description="Helical" evidence="7">
    <location>
        <begin position="368"/>
        <end position="393"/>
    </location>
</feature>
<organism evidence="10 11">
    <name type="scientific">Bdellovibrio bacteriovorus</name>
    <dbReference type="NCBI Taxonomy" id="959"/>
    <lineage>
        <taxon>Bacteria</taxon>
        <taxon>Pseudomonadati</taxon>
        <taxon>Bdellovibrionota</taxon>
        <taxon>Bdellovibrionia</taxon>
        <taxon>Bdellovibrionales</taxon>
        <taxon>Pseudobdellovibrionaceae</taxon>
        <taxon>Bdellovibrio</taxon>
    </lineage>
</organism>
<evidence type="ECO:0000256" key="7">
    <source>
        <dbReference type="SAM" id="Phobius"/>
    </source>
</evidence>
<dbReference type="PANTHER" id="PTHR43507">
    <property type="entry name" value="NADH-UBIQUINONE OXIDOREDUCTASE CHAIN 4"/>
    <property type="match status" value="1"/>
</dbReference>
<evidence type="ECO:0000256" key="6">
    <source>
        <dbReference type="RuleBase" id="RU000320"/>
    </source>
</evidence>
<feature type="transmembrane region" description="Helical" evidence="7">
    <location>
        <begin position="68"/>
        <end position="95"/>
    </location>
</feature>
<proteinExistence type="inferred from homology"/>
<keyword evidence="4 7" id="KW-1133">Transmembrane helix</keyword>
<feature type="domain" description="NADH:quinone oxidoreductase/Mrp antiporter transmembrane" evidence="8">
    <location>
        <begin position="125"/>
        <end position="422"/>
    </location>
</feature>
<dbReference type="GO" id="GO:0042773">
    <property type="term" value="P:ATP synthesis coupled electron transport"/>
    <property type="evidence" value="ECO:0007669"/>
    <property type="project" value="InterPro"/>
</dbReference>
<dbReference type="GO" id="GO:0015990">
    <property type="term" value="P:electron transport coupled proton transport"/>
    <property type="evidence" value="ECO:0007669"/>
    <property type="project" value="TreeGrafter"/>
</dbReference>
<feature type="transmembrane region" description="Helical" evidence="7">
    <location>
        <begin position="413"/>
        <end position="431"/>
    </location>
</feature>
<feature type="transmembrane region" description="Helical" evidence="7">
    <location>
        <begin position="202"/>
        <end position="226"/>
    </location>
</feature>
<dbReference type="EMBL" id="LUKF01000001">
    <property type="protein sequence ID" value="KYG70845.1"/>
    <property type="molecule type" value="Genomic_DNA"/>
</dbReference>
<keyword evidence="5 7" id="KW-0472">Membrane</keyword>
<evidence type="ECO:0000313" key="11">
    <source>
        <dbReference type="Proteomes" id="UP000075391"/>
    </source>
</evidence>
<feature type="transmembrane region" description="Helical" evidence="7">
    <location>
        <begin position="29"/>
        <end position="48"/>
    </location>
</feature>
<gene>
    <name evidence="10" type="ORF">AZI85_02630</name>
    <name evidence="9" type="ORF">AZI87_06905</name>
</gene>
<feature type="transmembrane region" description="Helical" evidence="7">
    <location>
        <begin position="6"/>
        <end position="22"/>
    </location>
</feature>
<evidence type="ECO:0000313" key="9">
    <source>
        <dbReference type="EMBL" id="KYG68949.1"/>
    </source>
</evidence>
<evidence type="ECO:0000256" key="3">
    <source>
        <dbReference type="ARBA" id="ARBA00022692"/>
    </source>
</evidence>
<evidence type="ECO:0000313" key="10">
    <source>
        <dbReference type="EMBL" id="KYG70845.1"/>
    </source>
</evidence>
<evidence type="ECO:0000259" key="8">
    <source>
        <dbReference type="Pfam" id="PF00361"/>
    </source>
</evidence>
<evidence type="ECO:0000256" key="5">
    <source>
        <dbReference type="ARBA" id="ARBA00023136"/>
    </source>
</evidence>
<dbReference type="Proteomes" id="UP000075799">
    <property type="component" value="Unassembled WGS sequence"/>
</dbReference>
<comment type="similarity">
    <text evidence="2">Belongs to the complex I subunit 4 family.</text>
</comment>
<dbReference type="EMBL" id="LUKD01000001">
    <property type="protein sequence ID" value="KYG68949.1"/>
    <property type="molecule type" value="Genomic_DNA"/>
</dbReference>
<dbReference type="Proteomes" id="UP000075391">
    <property type="component" value="Unassembled WGS sequence"/>
</dbReference>
<evidence type="ECO:0000256" key="1">
    <source>
        <dbReference type="ARBA" id="ARBA00004127"/>
    </source>
</evidence>
<feature type="transmembrane region" description="Helical" evidence="7">
    <location>
        <begin position="307"/>
        <end position="329"/>
    </location>
</feature>
<dbReference type="InterPro" id="IPR001750">
    <property type="entry name" value="ND/Mrp_TM"/>
</dbReference>
<dbReference type="GO" id="GO:0012505">
    <property type="term" value="C:endomembrane system"/>
    <property type="evidence" value="ECO:0007669"/>
    <property type="project" value="UniProtKB-SubCell"/>
</dbReference>
<feature type="transmembrane region" description="Helical" evidence="7">
    <location>
        <begin position="132"/>
        <end position="149"/>
    </location>
</feature>
<feature type="transmembrane region" description="Helical" evidence="7">
    <location>
        <begin position="107"/>
        <end position="126"/>
    </location>
</feature>
<comment type="caution">
    <text evidence="10">The sequence shown here is derived from an EMBL/GenBank/DDBJ whole genome shotgun (WGS) entry which is preliminary data.</text>
</comment>
<evidence type="ECO:0000256" key="4">
    <source>
        <dbReference type="ARBA" id="ARBA00022989"/>
    </source>
</evidence>